<evidence type="ECO:0000313" key="20">
    <source>
        <dbReference type="Proteomes" id="UP001409585"/>
    </source>
</evidence>
<evidence type="ECO:0000256" key="12">
    <source>
        <dbReference type="ARBA" id="ARBA00049645"/>
    </source>
</evidence>
<dbReference type="Gene3D" id="3.50.50.60">
    <property type="entry name" value="FAD/NAD(P)-binding domain"/>
    <property type="match status" value="1"/>
</dbReference>
<evidence type="ECO:0000256" key="2">
    <source>
        <dbReference type="ARBA" id="ARBA00010790"/>
    </source>
</evidence>
<comment type="caution">
    <text evidence="19">The sequence shown here is derived from an EMBL/GenBank/DDBJ whole genome shotgun (WGS) entry which is preliminary data.</text>
</comment>
<dbReference type="Proteomes" id="UP001409585">
    <property type="component" value="Unassembled WGS sequence"/>
</dbReference>
<keyword evidence="16" id="KW-0732">Signal</keyword>
<comment type="pathway">
    <text evidence="12">Steroid metabolism; cholesterol degradation.</text>
</comment>
<dbReference type="PANTHER" id="PTHR47470">
    <property type="entry name" value="CHOLESTEROL OXIDASE"/>
    <property type="match status" value="1"/>
</dbReference>
<comment type="cofactor">
    <cofactor evidence="1">
        <name>FAD</name>
        <dbReference type="ChEBI" id="CHEBI:57692"/>
    </cofactor>
</comment>
<organism evidence="19 20">
    <name type="scientific">Halioxenophilus aromaticivorans</name>
    <dbReference type="NCBI Taxonomy" id="1306992"/>
    <lineage>
        <taxon>Bacteria</taxon>
        <taxon>Pseudomonadati</taxon>
        <taxon>Pseudomonadota</taxon>
        <taxon>Gammaproteobacteria</taxon>
        <taxon>Alteromonadales</taxon>
        <taxon>Alteromonadaceae</taxon>
        <taxon>Halioxenophilus</taxon>
    </lineage>
</organism>
<dbReference type="AlphaFoldDB" id="A0AAV3U3G2"/>
<evidence type="ECO:0000256" key="15">
    <source>
        <dbReference type="ARBA" id="ARBA00049778"/>
    </source>
</evidence>
<dbReference type="PANTHER" id="PTHR47470:SF1">
    <property type="entry name" value="FAD-DEPENDENT OXIDOREDUCTASE 2 FAD BINDING DOMAIN-CONTAINING PROTEIN"/>
    <property type="match status" value="1"/>
</dbReference>
<keyword evidence="5" id="KW-0274">FAD</keyword>
<evidence type="ECO:0000259" key="18">
    <source>
        <dbReference type="Pfam" id="PF05199"/>
    </source>
</evidence>
<dbReference type="GO" id="GO:0004769">
    <property type="term" value="F:steroid Delta-isomerase activity"/>
    <property type="evidence" value="ECO:0007669"/>
    <property type="project" value="UniProtKB-EC"/>
</dbReference>
<dbReference type="EC" id="5.3.3.1" evidence="11"/>
<dbReference type="GO" id="GO:0016995">
    <property type="term" value="F:cholesterol oxidase activity"/>
    <property type="evidence" value="ECO:0007669"/>
    <property type="project" value="UniProtKB-EC"/>
</dbReference>
<dbReference type="SUPFAM" id="SSF54373">
    <property type="entry name" value="FAD-linked reductases, C-terminal domain"/>
    <property type="match status" value="1"/>
</dbReference>
<keyword evidence="8" id="KW-1207">Sterol metabolism</keyword>
<keyword evidence="4" id="KW-0285">Flavoprotein</keyword>
<keyword evidence="10" id="KW-0413">Isomerase</keyword>
<evidence type="ECO:0000256" key="4">
    <source>
        <dbReference type="ARBA" id="ARBA00022630"/>
    </source>
</evidence>
<gene>
    <name evidence="19" type="ORF">GCM10025791_26720</name>
</gene>
<dbReference type="InterPro" id="IPR006311">
    <property type="entry name" value="TAT_signal"/>
</dbReference>
<dbReference type="EMBL" id="BAABLX010000024">
    <property type="protein sequence ID" value="GAA4946094.1"/>
    <property type="molecule type" value="Genomic_DNA"/>
</dbReference>
<feature type="domain" description="Glucose-methanol-choline oxidoreductase C-terminal" evidence="18">
    <location>
        <begin position="463"/>
        <end position="515"/>
    </location>
</feature>
<evidence type="ECO:0000256" key="14">
    <source>
        <dbReference type="ARBA" id="ARBA00049744"/>
    </source>
</evidence>
<dbReference type="Pfam" id="PF05199">
    <property type="entry name" value="GMC_oxred_C"/>
    <property type="match status" value="1"/>
</dbReference>
<sequence length="527" mass="56047">MKKMNRRGFVKSGLAAGAAASAFSTGLAKAQWLAPTLYTYRRSVVIGSGFGGSVAALRLGEAGIATALIERGKSWQYQGEDTFPLVAAAATEADGRTTWLGDMDGATGQYPVSKYTGMLERIQGDTVPSVVGAGLGGGSLVYGGVLLQPRRDIFNEVFPQLDYDMMDSVYYPRVLAMVSGGKIPRDILESPNYGAVRTFINNAAQAGFDITESDVGFNWNVIRREINGEISPFASIGEYVYGCNSNAKNTLDKNYIANARSTGNVSVHPLHNVQTIEQVSDRLFRTHCDVLNEFGELQYKQVFVSRYVFLAAGAINTTRLLLKSKALGDLSNLNDAVGEGFAGNGDELMGRLIYQPDISAIQGGPPCVAAHDLNNSIKPVGFMHSPSNGSQGLPDGVRMQLHMAMSTPNATGSIGYDANTDGAIIQYPYADNEIDRQAHYQSLSKMQHLDNGVIPGSAIGSSAGIWHPLGGTVMGQACGMNGQLNGLPNIFVVDGALMPGSTAAANPSLTIAANAERIMEQVIPRLS</sequence>
<evidence type="ECO:0000256" key="1">
    <source>
        <dbReference type="ARBA" id="ARBA00001974"/>
    </source>
</evidence>
<dbReference type="PROSITE" id="PS51318">
    <property type="entry name" value="TAT"/>
    <property type="match status" value="1"/>
</dbReference>
<dbReference type="InterPro" id="IPR036188">
    <property type="entry name" value="FAD/NAD-bd_sf"/>
</dbReference>
<protein>
    <recommendedName>
        <fullName evidence="14">Cholesterol oxidase</fullName>
        <ecNumber evidence="13">1.1.3.6</ecNumber>
        <ecNumber evidence="11">5.3.3.1</ecNumber>
    </recommendedName>
    <alternativeName>
        <fullName evidence="15">Cholesterol isomerase</fullName>
    </alternativeName>
</protein>
<keyword evidence="20" id="KW-1185">Reference proteome</keyword>
<keyword evidence="6" id="KW-0560">Oxidoreductase</keyword>
<dbReference type="InterPro" id="IPR052542">
    <property type="entry name" value="Cholesterol_Oxidase"/>
</dbReference>
<feature type="domain" description="Glucose-methanol-choline oxidoreductase N-terminal" evidence="17">
    <location>
        <begin position="123"/>
        <end position="332"/>
    </location>
</feature>
<evidence type="ECO:0000256" key="11">
    <source>
        <dbReference type="ARBA" id="ARBA00038856"/>
    </source>
</evidence>
<evidence type="ECO:0000256" key="3">
    <source>
        <dbReference type="ARBA" id="ARBA00022548"/>
    </source>
</evidence>
<reference evidence="20" key="1">
    <citation type="journal article" date="2019" name="Int. J. Syst. Evol. Microbiol.">
        <title>The Global Catalogue of Microorganisms (GCM) 10K type strain sequencing project: providing services to taxonomists for standard genome sequencing and annotation.</title>
        <authorList>
            <consortium name="The Broad Institute Genomics Platform"/>
            <consortium name="The Broad Institute Genome Sequencing Center for Infectious Disease"/>
            <person name="Wu L."/>
            <person name="Ma J."/>
        </authorList>
    </citation>
    <scope>NUCLEOTIDE SEQUENCE [LARGE SCALE GENOMIC DNA]</scope>
    <source>
        <strain evidence="20">JCM 19134</strain>
    </source>
</reference>
<keyword evidence="3" id="KW-0153">Cholesterol metabolism</keyword>
<evidence type="ECO:0000256" key="5">
    <source>
        <dbReference type="ARBA" id="ARBA00022827"/>
    </source>
</evidence>
<evidence type="ECO:0000256" key="8">
    <source>
        <dbReference type="ARBA" id="ARBA00023166"/>
    </source>
</evidence>
<evidence type="ECO:0000256" key="13">
    <source>
        <dbReference type="ARBA" id="ARBA00049723"/>
    </source>
</evidence>
<dbReference type="InterPro" id="IPR007867">
    <property type="entry name" value="GMC_OxRtase_C"/>
</dbReference>
<dbReference type="RefSeq" id="WP_345422984.1">
    <property type="nucleotide sequence ID" value="NZ_AP031496.1"/>
</dbReference>
<evidence type="ECO:0000256" key="9">
    <source>
        <dbReference type="ARBA" id="ARBA00023221"/>
    </source>
</evidence>
<evidence type="ECO:0000259" key="17">
    <source>
        <dbReference type="Pfam" id="PF00732"/>
    </source>
</evidence>
<evidence type="ECO:0000256" key="10">
    <source>
        <dbReference type="ARBA" id="ARBA00023235"/>
    </source>
</evidence>
<accession>A0AAV3U3G2</accession>
<dbReference type="Pfam" id="PF00732">
    <property type="entry name" value="GMC_oxred_N"/>
    <property type="match status" value="1"/>
</dbReference>
<evidence type="ECO:0000256" key="16">
    <source>
        <dbReference type="SAM" id="SignalP"/>
    </source>
</evidence>
<keyword evidence="7" id="KW-0443">Lipid metabolism</keyword>
<evidence type="ECO:0000256" key="7">
    <source>
        <dbReference type="ARBA" id="ARBA00023098"/>
    </source>
</evidence>
<keyword evidence="9" id="KW-0753">Steroid metabolism</keyword>
<comment type="similarity">
    <text evidence="2">Belongs to the GMC oxidoreductase family.</text>
</comment>
<dbReference type="SUPFAM" id="SSF51905">
    <property type="entry name" value="FAD/NAD(P)-binding domain"/>
    <property type="match status" value="1"/>
</dbReference>
<evidence type="ECO:0000313" key="19">
    <source>
        <dbReference type="EMBL" id="GAA4946094.1"/>
    </source>
</evidence>
<name>A0AAV3U3G2_9ALTE</name>
<evidence type="ECO:0000256" key="6">
    <source>
        <dbReference type="ARBA" id="ARBA00023002"/>
    </source>
</evidence>
<dbReference type="GO" id="GO:0050660">
    <property type="term" value="F:flavin adenine dinucleotide binding"/>
    <property type="evidence" value="ECO:0007669"/>
    <property type="project" value="InterPro"/>
</dbReference>
<feature type="chain" id="PRO_5043875904" description="Cholesterol oxidase" evidence="16">
    <location>
        <begin position="31"/>
        <end position="527"/>
    </location>
</feature>
<dbReference type="InterPro" id="IPR000172">
    <property type="entry name" value="GMC_OxRdtase_N"/>
</dbReference>
<dbReference type="EC" id="1.1.3.6" evidence="13"/>
<proteinExistence type="inferred from homology"/>
<dbReference type="GO" id="GO:0008203">
    <property type="term" value="P:cholesterol metabolic process"/>
    <property type="evidence" value="ECO:0007669"/>
    <property type="project" value="UniProtKB-KW"/>
</dbReference>
<dbReference type="Gene3D" id="3.30.410.10">
    <property type="entry name" value="Cholesterol Oxidase, domain 2"/>
    <property type="match status" value="1"/>
</dbReference>
<feature type="signal peptide" evidence="16">
    <location>
        <begin position="1"/>
        <end position="30"/>
    </location>
</feature>